<reference evidence="1 2" key="1">
    <citation type="journal article" date="2019" name="BMC Genomics">
        <title>New insights from Opisthorchis felineus genome: update on genomics of the epidemiologically important liver flukes.</title>
        <authorList>
            <person name="Ershov N.I."/>
            <person name="Mordvinov V.A."/>
            <person name="Prokhortchouk E.B."/>
            <person name="Pakharukova M.Y."/>
            <person name="Gunbin K.V."/>
            <person name="Ustyantsev K."/>
            <person name="Genaev M.A."/>
            <person name="Blinov A.G."/>
            <person name="Mazur A."/>
            <person name="Boulygina E."/>
            <person name="Tsygankova S."/>
            <person name="Khrameeva E."/>
            <person name="Chekanov N."/>
            <person name="Fan G."/>
            <person name="Xiao A."/>
            <person name="Zhang H."/>
            <person name="Xu X."/>
            <person name="Yang H."/>
            <person name="Solovyev V."/>
            <person name="Lee S.M."/>
            <person name="Liu X."/>
            <person name="Afonnikov D.A."/>
            <person name="Skryabin K.G."/>
        </authorList>
    </citation>
    <scope>NUCLEOTIDE SEQUENCE [LARGE SCALE GENOMIC DNA]</scope>
    <source>
        <strain evidence="1">AK-0245</strain>
        <tissue evidence="1">Whole organism</tissue>
    </source>
</reference>
<protein>
    <submittedName>
        <fullName evidence="1">Uncharacterized protein</fullName>
    </submittedName>
</protein>
<dbReference type="OrthoDB" id="6239978at2759"/>
<comment type="caution">
    <text evidence="1">The sequence shown here is derived from an EMBL/GenBank/DDBJ whole genome shotgun (WGS) entry which is preliminary data.</text>
</comment>
<dbReference type="AlphaFoldDB" id="A0A4S2LSD2"/>
<proteinExistence type="predicted"/>
<sequence length="843" mass="94796">MDTSMDDLFADMDRSNQAAVEIDNPVKENTSENSFFHRFRAFDEEIKIKIWRHENLSNALVYEISMNYHDATVGQPLQFVSPWCPLFSGFATKLYPSWPPVQPCALVCKSNFRVDQNKVSLPVFPLSDRWQNFFRLHLQAGSDSIPLVWLISFSNGAVYYFVRDAEIRYALLFSLPCCEPISLWSVIESPIMTRPSSTLPSPVPNDLVVALSGSGSGAAIWLCSEDKRTKQMSSELRVTDFRTPVAPSPVCDIQTHGSWLHLVTTSGHVLSLHISCCRGGASQTGDMSLDEWRLICQPGNFPRVPTQMIPAISATDQLQLVPKWRYFDLRGFVRMTDGHLGGRLSTGEKIRLVDLLCGYETAEPQGNECLGSLNSTVNTLINVHCRLRAYRALLQLLGFIDVDGSSPKPSTSPQAPLRRLVSVKMQTSLVTNDPVSSIEDPPFELSVIVSLEAPPPAQMNNSLTPTTPLQSFSAEELASLLLHPESRTSSFERELFLVMRLTPLTFSATENHLKQDNAGLPIFTYSEPWFSSCHQWTRVDTSKSHLFRRRLILPSNWYACIKSSKSPRVFGVLRLDVSLELLPPSLPTSLFIADLYGQMKRPVENSCVINAPPLRTSIGDFHLDRILWLYPLSQLPRVRQKLGQESEYPSPPSLTLAYALDSLHPLNSLFSDICKSSLDASLVSLSKYDSNSLTDKEVESALHLNEQLISYFVPTGQCVVFSWRYASSHRPERPTDLSIELSVSAKCSYTLWLVHESLQRRFQLSVTKVPEPPLPSVEVLRQEYSILKSMEDSLKQRSHSSNDVDNLSEFRKLLQVFSTVRNITAVRSMLSRTPDYLAMTTHP</sequence>
<organism evidence="1 2">
    <name type="scientific">Opisthorchis felineus</name>
    <dbReference type="NCBI Taxonomy" id="147828"/>
    <lineage>
        <taxon>Eukaryota</taxon>
        <taxon>Metazoa</taxon>
        <taxon>Spiralia</taxon>
        <taxon>Lophotrochozoa</taxon>
        <taxon>Platyhelminthes</taxon>
        <taxon>Trematoda</taxon>
        <taxon>Digenea</taxon>
        <taxon>Opisthorchiida</taxon>
        <taxon>Opisthorchiata</taxon>
        <taxon>Opisthorchiidae</taxon>
        <taxon>Opisthorchis</taxon>
    </lineage>
</organism>
<dbReference type="Proteomes" id="UP000308267">
    <property type="component" value="Unassembled WGS sequence"/>
</dbReference>
<keyword evidence="2" id="KW-1185">Reference proteome</keyword>
<evidence type="ECO:0000313" key="1">
    <source>
        <dbReference type="EMBL" id="TGZ63747.1"/>
    </source>
</evidence>
<name>A0A4S2LSD2_OPIFE</name>
<accession>A0A4S2LSD2</accession>
<evidence type="ECO:0000313" key="2">
    <source>
        <dbReference type="Proteomes" id="UP000308267"/>
    </source>
</evidence>
<dbReference type="EMBL" id="SJOL01007074">
    <property type="protein sequence ID" value="TGZ63747.1"/>
    <property type="molecule type" value="Genomic_DNA"/>
</dbReference>
<gene>
    <name evidence="1" type="ORF">CRM22_006747</name>
</gene>